<feature type="signal peptide" evidence="2">
    <location>
        <begin position="1"/>
        <end position="26"/>
    </location>
</feature>
<gene>
    <name evidence="3" type="ORF">FC69_GL001697</name>
</gene>
<evidence type="ECO:0000313" key="3">
    <source>
        <dbReference type="EMBL" id="KRL59362.1"/>
    </source>
</evidence>
<evidence type="ECO:0000313" key="4">
    <source>
        <dbReference type="Proteomes" id="UP000051264"/>
    </source>
</evidence>
<keyword evidence="1" id="KW-0472">Membrane</keyword>
<evidence type="ECO:0000256" key="2">
    <source>
        <dbReference type="SAM" id="SignalP"/>
    </source>
</evidence>
<keyword evidence="1" id="KW-0812">Transmembrane</keyword>
<keyword evidence="2" id="KW-0732">Signal</keyword>
<dbReference type="EMBL" id="AZEX01000049">
    <property type="protein sequence ID" value="KRL59362.1"/>
    <property type="molecule type" value="Genomic_DNA"/>
</dbReference>
<organism evidence="3 4">
    <name type="scientific">Latilactobacillus fuchuensis DSM 14340 = JCM 11249</name>
    <dbReference type="NCBI Taxonomy" id="1423747"/>
    <lineage>
        <taxon>Bacteria</taxon>
        <taxon>Bacillati</taxon>
        <taxon>Bacillota</taxon>
        <taxon>Bacilli</taxon>
        <taxon>Lactobacillales</taxon>
        <taxon>Lactobacillaceae</taxon>
        <taxon>Latilactobacillus</taxon>
    </lineage>
</organism>
<dbReference type="STRING" id="1423747.FC69_GL001697"/>
<accession>A0A0R1RYF0</accession>
<proteinExistence type="predicted"/>
<dbReference type="RefSeq" id="WP_025083823.1">
    <property type="nucleotide sequence ID" value="NZ_AZEX01000049.1"/>
</dbReference>
<protein>
    <recommendedName>
        <fullName evidence="5">ESAT-6 secretion machinery protein EssA</fullName>
    </recommendedName>
</protein>
<sequence length="162" mass="18130">MFNKHWLISGLLAIGLLLTLCTPVSASSSLRINDQVIETNNQKVQQQVSTAYQVLPDLFLTAKTATVKRQKQAVQAEIQHAKTVDFQTKRQVSQKTDYQVQRQIAFKQVATSETSATTTNQATAASLPTWLWWLIGGIAVIFASLLGVYIGKQQAHFFRRHD</sequence>
<reference evidence="3 4" key="1">
    <citation type="journal article" date="2015" name="Genome Announc.">
        <title>Expanding the biotechnology potential of lactobacilli through comparative genomics of 213 strains and associated genera.</title>
        <authorList>
            <person name="Sun Z."/>
            <person name="Harris H.M."/>
            <person name="McCann A."/>
            <person name="Guo C."/>
            <person name="Argimon S."/>
            <person name="Zhang W."/>
            <person name="Yang X."/>
            <person name="Jeffery I.B."/>
            <person name="Cooney J.C."/>
            <person name="Kagawa T.F."/>
            <person name="Liu W."/>
            <person name="Song Y."/>
            <person name="Salvetti E."/>
            <person name="Wrobel A."/>
            <person name="Rasinkangas P."/>
            <person name="Parkhill J."/>
            <person name="Rea M.C."/>
            <person name="O'Sullivan O."/>
            <person name="Ritari J."/>
            <person name="Douillard F.P."/>
            <person name="Paul Ross R."/>
            <person name="Yang R."/>
            <person name="Briner A.E."/>
            <person name="Felis G.E."/>
            <person name="de Vos W.M."/>
            <person name="Barrangou R."/>
            <person name="Klaenhammer T.R."/>
            <person name="Caufield P.W."/>
            <person name="Cui Y."/>
            <person name="Zhang H."/>
            <person name="O'Toole P.W."/>
        </authorList>
    </citation>
    <scope>NUCLEOTIDE SEQUENCE [LARGE SCALE GENOMIC DNA]</scope>
    <source>
        <strain evidence="3 4">DSM 14340</strain>
    </source>
</reference>
<keyword evidence="1" id="KW-1133">Transmembrane helix</keyword>
<feature type="transmembrane region" description="Helical" evidence="1">
    <location>
        <begin position="130"/>
        <end position="150"/>
    </location>
</feature>
<evidence type="ECO:0000256" key="1">
    <source>
        <dbReference type="SAM" id="Phobius"/>
    </source>
</evidence>
<dbReference type="Proteomes" id="UP000051264">
    <property type="component" value="Unassembled WGS sequence"/>
</dbReference>
<comment type="caution">
    <text evidence="3">The sequence shown here is derived from an EMBL/GenBank/DDBJ whole genome shotgun (WGS) entry which is preliminary data.</text>
</comment>
<name>A0A0R1RYF0_9LACO</name>
<dbReference type="PATRIC" id="fig|1423747.3.peg.1725"/>
<evidence type="ECO:0008006" key="5">
    <source>
        <dbReference type="Google" id="ProtNLM"/>
    </source>
</evidence>
<dbReference type="AlphaFoldDB" id="A0A0R1RYF0"/>
<feature type="chain" id="PRO_5006410222" description="ESAT-6 secretion machinery protein EssA" evidence="2">
    <location>
        <begin position="27"/>
        <end position="162"/>
    </location>
</feature>